<feature type="compositionally biased region" description="Polar residues" evidence="1">
    <location>
        <begin position="91"/>
        <end position="103"/>
    </location>
</feature>
<organism evidence="2 3">
    <name type="scientific">Caenorhabditis briggsae</name>
    <dbReference type="NCBI Taxonomy" id="6238"/>
    <lineage>
        <taxon>Eukaryota</taxon>
        <taxon>Metazoa</taxon>
        <taxon>Ecdysozoa</taxon>
        <taxon>Nematoda</taxon>
        <taxon>Chromadorea</taxon>
        <taxon>Rhabditida</taxon>
        <taxon>Rhabditina</taxon>
        <taxon>Rhabditomorpha</taxon>
        <taxon>Rhabditoidea</taxon>
        <taxon>Rhabditidae</taxon>
        <taxon>Peloderinae</taxon>
        <taxon>Caenorhabditis</taxon>
    </lineage>
</organism>
<evidence type="ECO:0000256" key="1">
    <source>
        <dbReference type="SAM" id="MobiDB-lite"/>
    </source>
</evidence>
<feature type="region of interest" description="Disordered" evidence="1">
    <location>
        <begin position="91"/>
        <end position="138"/>
    </location>
</feature>
<dbReference type="EMBL" id="CP092622">
    <property type="protein sequence ID" value="UMM25278.1"/>
    <property type="molecule type" value="Genomic_DNA"/>
</dbReference>
<gene>
    <name evidence="2" type="ORF">L5515_005168</name>
</gene>
<evidence type="ECO:0000313" key="2">
    <source>
        <dbReference type="EMBL" id="UMM25278.1"/>
    </source>
</evidence>
<keyword evidence="3" id="KW-1185">Reference proteome</keyword>
<reference evidence="2 3" key="1">
    <citation type="submission" date="2022-04" db="EMBL/GenBank/DDBJ databases">
        <title>Chromosome-level reference genomes for two strains of Caenorhabditis briggsae: an improved platform for comparative genomics.</title>
        <authorList>
            <person name="Stevens L."/>
            <person name="Andersen E."/>
        </authorList>
    </citation>
    <scope>NUCLEOTIDE SEQUENCE [LARGE SCALE GENOMIC DNA]</scope>
    <source>
        <strain evidence="2">VX34</strain>
        <tissue evidence="2">Whole-organism</tissue>
    </source>
</reference>
<protein>
    <submittedName>
        <fullName evidence="2">Uncharacterized protein</fullName>
    </submittedName>
</protein>
<sequence length="138" mass="14295">MEKLKHKKAALSGSSPHTVFNSRELDDLSFEELAALEETLIRRDTDISSSEVTALPDSTLEAGGGGGQRSKARRTAGGPIYYLELLKGSVSKNAGSSGVSSREPSGALFGAFSGASSGEKPGASSVESSGLSDKKMDR</sequence>
<evidence type="ECO:0000313" key="3">
    <source>
        <dbReference type="Proteomes" id="UP000829354"/>
    </source>
</evidence>
<dbReference type="Proteomes" id="UP000829354">
    <property type="component" value="Chromosome III"/>
</dbReference>
<dbReference type="AlphaFoldDB" id="A0AAE9JEI5"/>
<accession>A0AAE9JEI5</accession>
<feature type="compositionally biased region" description="Polar residues" evidence="1">
    <location>
        <begin position="12"/>
        <end position="21"/>
    </location>
</feature>
<name>A0AAE9JEI5_CAEBR</name>
<feature type="region of interest" description="Disordered" evidence="1">
    <location>
        <begin position="1"/>
        <end position="22"/>
    </location>
</feature>
<proteinExistence type="predicted"/>
<feature type="region of interest" description="Disordered" evidence="1">
    <location>
        <begin position="45"/>
        <end position="74"/>
    </location>
</feature>